<dbReference type="GO" id="GO:0012505">
    <property type="term" value="C:endomembrane system"/>
    <property type="evidence" value="ECO:0007669"/>
    <property type="project" value="TreeGrafter"/>
</dbReference>
<evidence type="ECO:0000313" key="6">
    <source>
        <dbReference type="Proteomes" id="UP000886787"/>
    </source>
</evidence>
<evidence type="ECO:0000313" key="5">
    <source>
        <dbReference type="EMBL" id="HIQ80469.1"/>
    </source>
</evidence>
<dbReference type="SMART" id="SM00257">
    <property type="entry name" value="LysM"/>
    <property type="match status" value="2"/>
</dbReference>
<reference evidence="5" key="2">
    <citation type="journal article" date="2021" name="PeerJ">
        <title>Extensive microbial diversity within the chicken gut microbiome revealed by metagenomics and culture.</title>
        <authorList>
            <person name="Gilroy R."/>
            <person name="Ravi A."/>
            <person name="Getino M."/>
            <person name="Pursley I."/>
            <person name="Horton D.L."/>
            <person name="Alikhan N.F."/>
            <person name="Baker D."/>
            <person name="Gharbi K."/>
            <person name="Hall N."/>
            <person name="Watson M."/>
            <person name="Adriaenssens E.M."/>
            <person name="Foster-Nyarko E."/>
            <person name="Jarju S."/>
            <person name="Secka A."/>
            <person name="Antonio M."/>
            <person name="Oren A."/>
            <person name="Chaudhuri R.R."/>
            <person name="La Ragione R."/>
            <person name="Hildebrand F."/>
            <person name="Pallen M.J."/>
        </authorList>
    </citation>
    <scope>NUCLEOTIDE SEQUENCE</scope>
    <source>
        <strain evidence="5">ChiSjej1B19-3389</strain>
    </source>
</reference>
<dbReference type="InterPro" id="IPR001223">
    <property type="entry name" value="Glyco_hydro18_cat"/>
</dbReference>
<dbReference type="EMBL" id="DVFW01000022">
    <property type="protein sequence ID" value="HIQ80469.1"/>
    <property type="molecule type" value="Genomic_DNA"/>
</dbReference>
<evidence type="ECO:0000256" key="1">
    <source>
        <dbReference type="ARBA" id="ARBA00022801"/>
    </source>
</evidence>
<keyword evidence="1" id="KW-0378">Hydrolase</keyword>
<evidence type="ECO:0000259" key="4">
    <source>
        <dbReference type="PROSITE" id="PS51910"/>
    </source>
</evidence>
<dbReference type="CDD" id="cd02874">
    <property type="entry name" value="GH18_CFLE_spore_hydrolase"/>
    <property type="match status" value="1"/>
</dbReference>
<comment type="caution">
    <text evidence="5">The sequence shown here is derived from an EMBL/GenBank/DDBJ whole genome shotgun (WGS) entry which is preliminary data.</text>
</comment>
<sequence>MTIHTVQPGDTLTGIAQRYGTSVQRILTDNGLTPEQRLATGQALLILIPSETYTVRPGDTLYTIADRYNISVITLVQNNPDLANAPLYPGQTLTIRFDNERIRSLYINGYAYPYIRMPVLRRALPSMTYLTIFGYGFTEDGTLIPIDDQPLINTAYTFNTAPVMLLSAMTESGNFSTERASLLFRNIELQNKVLDNIISVMLEKGYVGLDSDFEYINPQDVAAYVAFLENAATRLHVYGFFLNTDLAPKTSATQEGLLYEAHDYARIGTIADTVLLMTYEWGYTYGPPMAVAPINRVREVVSYAVTEIPPQKIMMGVPTYGYDWPLPFVQGVTQATVLGAQEAVALASRYNASIQFDQTAQSPYFNYRDNNGQAHVVWFEDIRSIRQKFNLIDEFSLRGAGYWNIMRPFAQNWSYISAAYTINKTV</sequence>
<dbReference type="Gene3D" id="3.10.50.10">
    <property type="match status" value="1"/>
</dbReference>
<dbReference type="Gene3D" id="3.10.350.10">
    <property type="entry name" value="LysM domain"/>
    <property type="match status" value="2"/>
</dbReference>
<dbReference type="Proteomes" id="UP000886787">
    <property type="component" value="Unassembled WGS sequence"/>
</dbReference>
<dbReference type="PROSITE" id="PS51910">
    <property type="entry name" value="GH18_2"/>
    <property type="match status" value="1"/>
</dbReference>
<dbReference type="GO" id="GO:0070492">
    <property type="term" value="F:oligosaccharide binding"/>
    <property type="evidence" value="ECO:0007669"/>
    <property type="project" value="TreeGrafter"/>
</dbReference>
<evidence type="ECO:0000259" key="3">
    <source>
        <dbReference type="PROSITE" id="PS51782"/>
    </source>
</evidence>
<dbReference type="Pfam" id="PF00704">
    <property type="entry name" value="Glyco_hydro_18"/>
    <property type="match status" value="1"/>
</dbReference>
<dbReference type="InterPro" id="IPR017853">
    <property type="entry name" value="GH"/>
</dbReference>
<keyword evidence="2" id="KW-0326">Glycosidase</keyword>
<dbReference type="Pfam" id="PF01476">
    <property type="entry name" value="LysM"/>
    <property type="match status" value="2"/>
</dbReference>
<dbReference type="InterPro" id="IPR036779">
    <property type="entry name" value="LysM_dom_sf"/>
</dbReference>
<gene>
    <name evidence="5" type="ORF">IAD32_04200</name>
</gene>
<dbReference type="InterPro" id="IPR018392">
    <property type="entry name" value="LysM"/>
</dbReference>
<dbReference type="InterPro" id="IPR029070">
    <property type="entry name" value="Chitinase_insertion_sf"/>
</dbReference>
<feature type="domain" description="LysM" evidence="3">
    <location>
        <begin position="51"/>
        <end position="95"/>
    </location>
</feature>
<dbReference type="GO" id="GO:0008061">
    <property type="term" value="F:chitin binding"/>
    <property type="evidence" value="ECO:0007669"/>
    <property type="project" value="InterPro"/>
</dbReference>
<dbReference type="CDD" id="cd00118">
    <property type="entry name" value="LysM"/>
    <property type="match status" value="2"/>
</dbReference>
<proteinExistence type="predicted"/>
<dbReference type="GO" id="GO:0005975">
    <property type="term" value="P:carbohydrate metabolic process"/>
    <property type="evidence" value="ECO:0007669"/>
    <property type="project" value="InterPro"/>
</dbReference>
<protein>
    <submittedName>
        <fullName evidence="5">LysM peptidoglycan-binding domain-containing protein</fullName>
    </submittedName>
</protein>
<dbReference type="GO" id="GO:0016798">
    <property type="term" value="F:hydrolase activity, acting on glycosyl bonds"/>
    <property type="evidence" value="ECO:0007669"/>
    <property type="project" value="UniProtKB-KW"/>
</dbReference>
<feature type="domain" description="LysM" evidence="3">
    <location>
        <begin position="2"/>
        <end position="46"/>
    </location>
</feature>
<accession>A0A9D0ZHN0</accession>
<feature type="domain" description="GH18" evidence="4">
    <location>
        <begin position="101"/>
        <end position="426"/>
    </location>
</feature>
<organism evidence="5 6">
    <name type="scientific">Candidatus Scatavimonas merdigallinarum</name>
    <dbReference type="NCBI Taxonomy" id="2840914"/>
    <lineage>
        <taxon>Bacteria</taxon>
        <taxon>Bacillati</taxon>
        <taxon>Bacillota</taxon>
        <taxon>Clostridia</taxon>
        <taxon>Eubacteriales</taxon>
        <taxon>Oscillospiraceae</taxon>
        <taxon>Oscillospiraceae incertae sedis</taxon>
        <taxon>Candidatus Scatavimonas</taxon>
    </lineage>
</organism>
<dbReference type="SMART" id="SM00636">
    <property type="entry name" value="Glyco_18"/>
    <property type="match status" value="1"/>
</dbReference>
<dbReference type="Gene3D" id="3.20.20.80">
    <property type="entry name" value="Glycosidases"/>
    <property type="match status" value="1"/>
</dbReference>
<dbReference type="SUPFAM" id="SSF54106">
    <property type="entry name" value="LysM domain"/>
    <property type="match status" value="2"/>
</dbReference>
<dbReference type="PANTHER" id="PTHR46066:SF2">
    <property type="entry name" value="CHITINASE DOMAIN-CONTAINING PROTEIN 1"/>
    <property type="match status" value="1"/>
</dbReference>
<dbReference type="InterPro" id="IPR011583">
    <property type="entry name" value="Chitinase_II/V-like_cat"/>
</dbReference>
<dbReference type="SUPFAM" id="SSF51445">
    <property type="entry name" value="(Trans)glycosidases"/>
    <property type="match status" value="1"/>
</dbReference>
<evidence type="ECO:0000256" key="2">
    <source>
        <dbReference type="ARBA" id="ARBA00023295"/>
    </source>
</evidence>
<reference evidence="5" key="1">
    <citation type="submission" date="2020-10" db="EMBL/GenBank/DDBJ databases">
        <authorList>
            <person name="Gilroy R."/>
        </authorList>
    </citation>
    <scope>NUCLEOTIDE SEQUENCE</scope>
    <source>
        <strain evidence="5">ChiSjej1B19-3389</strain>
    </source>
</reference>
<dbReference type="InterPro" id="IPR041704">
    <property type="entry name" value="CFLE_GH18"/>
</dbReference>
<dbReference type="PROSITE" id="PS51782">
    <property type="entry name" value="LYSM"/>
    <property type="match status" value="2"/>
</dbReference>
<dbReference type="PANTHER" id="PTHR46066">
    <property type="entry name" value="CHITINASE DOMAIN-CONTAINING PROTEIN 1 FAMILY MEMBER"/>
    <property type="match status" value="1"/>
</dbReference>
<dbReference type="AlphaFoldDB" id="A0A9D0ZHN0"/>
<name>A0A9D0ZHN0_9FIRM</name>